<accession>A0A553PKH7</accession>
<keyword evidence="5" id="KW-0012">Acyltransferase</keyword>
<proteinExistence type="inferred from homology"/>
<dbReference type="Pfam" id="PF04389">
    <property type="entry name" value="Peptidase_M28"/>
    <property type="match status" value="1"/>
</dbReference>
<evidence type="ECO:0000256" key="1">
    <source>
        <dbReference type="ARBA" id="ARBA00000001"/>
    </source>
</evidence>
<evidence type="ECO:0000256" key="6">
    <source>
        <dbReference type="SAM" id="SignalP"/>
    </source>
</evidence>
<evidence type="ECO:0000256" key="5">
    <source>
        <dbReference type="ARBA" id="ARBA00023315"/>
    </source>
</evidence>
<sequence length="207" mass="24000">MLRHASSLMVSLLLGIVAVHANWKLRQGSHIKATPPLEGINVDYFANQLQNENDFMKHLNTILIPRVPDTPGSTIVREQHELTLQLIFFDGEEAFNRWSSTDSTYGSRRLAQDWDRKIFSHEGVDARTLERIDLFVLLDLIGTSDVQFVSLKRNTQKWYNRFVRIEKQLKNGKALVQYNRPIFKDQSSFFASVEDDHVPFEKRGELI</sequence>
<dbReference type="GO" id="GO:0016603">
    <property type="term" value="F:glutaminyl-peptide cyclotransferase activity"/>
    <property type="evidence" value="ECO:0007669"/>
    <property type="project" value="UniProtKB-EC"/>
</dbReference>
<reference evidence="8 9" key="1">
    <citation type="journal article" date="2018" name="Nat. Ecol. Evol.">
        <title>Genomic signatures of mitonuclear coevolution across populations of Tigriopus californicus.</title>
        <authorList>
            <person name="Barreto F.S."/>
            <person name="Watson E.T."/>
            <person name="Lima T.G."/>
            <person name="Willett C.S."/>
            <person name="Edmands S."/>
            <person name="Li W."/>
            <person name="Burton R.S."/>
        </authorList>
    </citation>
    <scope>NUCLEOTIDE SEQUENCE [LARGE SCALE GENOMIC DNA]</scope>
    <source>
        <strain evidence="8 9">San Diego</strain>
    </source>
</reference>
<dbReference type="AlphaFoldDB" id="A0A553PKH7"/>
<feature type="signal peptide" evidence="6">
    <location>
        <begin position="1"/>
        <end position="21"/>
    </location>
</feature>
<evidence type="ECO:0000256" key="3">
    <source>
        <dbReference type="ARBA" id="ARBA00012012"/>
    </source>
</evidence>
<feature type="chain" id="PRO_5021760459" description="glutaminyl-peptide cyclotransferase" evidence="6">
    <location>
        <begin position="22"/>
        <end position="207"/>
    </location>
</feature>
<dbReference type="PANTHER" id="PTHR12283">
    <property type="entry name" value="GLUTAMINYL-PEPTIDE CYCLOTRANSFERASE"/>
    <property type="match status" value="1"/>
</dbReference>
<comment type="catalytic activity">
    <reaction evidence="1">
        <text>N-terminal L-glutaminyl-[peptide] = N-terminal 5-oxo-L-prolyl-[peptide] + NH4(+)</text>
        <dbReference type="Rhea" id="RHEA:23652"/>
        <dbReference type="Rhea" id="RHEA-COMP:11736"/>
        <dbReference type="Rhea" id="RHEA-COMP:11846"/>
        <dbReference type="ChEBI" id="CHEBI:28938"/>
        <dbReference type="ChEBI" id="CHEBI:64722"/>
        <dbReference type="ChEBI" id="CHEBI:87215"/>
        <dbReference type="EC" id="2.3.2.5"/>
    </reaction>
</comment>
<keyword evidence="4" id="KW-0808">Transferase</keyword>
<dbReference type="STRING" id="6832.A0A553PKH7"/>
<evidence type="ECO:0000313" key="8">
    <source>
        <dbReference type="EMBL" id="TRY78183.1"/>
    </source>
</evidence>
<name>A0A553PKH7_TIGCA</name>
<feature type="domain" description="Peptidase M28" evidence="7">
    <location>
        <begin position="79"/>
        <end position="204"/>
    </location>
</feature>
<dbReference type="GO" id="GO:0008270">
    <property type="term" value="F:zinc ion binding"/>
    <property type="evidence" value="ECO:0007669"/>
    <property type="project" value="TreeGrafter"/>
</dbReference>
<comment type="caution">
    <text evidence="8">The sequence shown here is derived from an EMBL/GenBank/DDBJ whole genome shotgun (WGS) entry which is preliminary data.</text>
</comment>
<evidence type="ECO:0000313" key="9">
    <source>
        <dbReference type="Proteomes" id="UP000318571"/>
    </source>
</evidence>
<dbReference type="EMBL" id="VCGU01000003">
    <property type="protein sequence ID" value="TRY78183.1"/>
    <property type="molecule type" value="Genomic_DNA"/>
</dbReference>
<keyword evidence="6" id="KW-0732">Signal</keyword>
<evidence type="ECO:0000259" key="7">
    <source>
        <dbReference type="Pfam" id="PF04389"/>
    </source>
</evidence>
<evidence type="ECO:0000256" key="4">
    <source>
        <dbReference type="ARBA" id="ARBA00022679"/>
    </source>
</evidence>
<dbReference type="EC" id="2.3.2.5" evidence="3"/>
<gene>
    <name evidence="8" type="ORF">TCAL_11218</name>
</gene>
<dbReference type="PANTHER" id="PTHR12283:SF6">
    <property type="entry name" value="GLUTAMINYL-PEPTIDE CYCLOTRANSFERASE-RELATED"/>
    <property type="match status" value="1"/>
</dbReference>
<dbReference type="SUPFAM" id="SSF53187">
    <property type="entry name" value="Zn-dependent exopeptidases"/>
    <property type="match status" value="1"/>
</dbReference>
<dbReference type="InterPro" id="IPR007484">
    <property type="entry name" value="Peptidase_M28"/>
</dbReference>
<evidence type="ECO:0000256" key="2">
    <source>
        <dbReference type="ARBA" id="ARBA00006014"/>
    </source>
</evidence>
<protein>
    <recommendedName>
        <fullName evidence="3">glutaminyl-peptide cyclotransferase</fullName>
        <ecNumber evidence="3">2.3.2.5</ecNumber>
    </recommendedName>
</protein>
<organism evidence="8 9">
    <name type="scientific">Tigriopus californicus</name>
    <name type="common">Marine copepod</name>
    <dbReference type="NCBI Taxonomy" id="6832"/>
    <lineage>
        <taxon>Eukaryota</taxon>
        <taxon>Metazoa</taxon>
        <taxon>Ecdysozoa</taxon>
        <taxon>Arthropoda</taxon>
        <taxon>Crustacea</taxon>
        <taxon>Multicrustacea</taxon>
        <taxon>Hexanauplia</taxon>
        <taxon>Copepoda</taxon>
        <taxon>Harpacticoida</taxon>
        <taxon>Harpacticidae</taxon>
        <taxon>Tigriopus</taxon>
    </lineage>
</organism>
<comment type="similarity">
    <text evidence="2">Belongs to the glutaminyl-peptide cyclotransferase family.</text>
</comment>
<dbReference type="Gene3D" id="3.40.630.10">
    <property type="entry name" value="Zn peptidases"/>
    <property type="match status" value="1"/>
</dbReference>
<dbReference type="Proteomes" id="UP000318571">
    <property type="component" value="Chromosome 11"/>
</dbReference>
<dbReference type="InterPro" id="IPR040234">
    <property type="entry name" value="QC/QCL"/>
</dbReference>
<keyword evidence="9" id="KW-1185">Reference proteome</keyword>